<name>A0ABR7MC67_9BACT</name>
<keyword evidence="7" id="KW-1185">Reference proteome</keyword>
<dbReference type="RefSeq" id="WP_187257422.1">
    <property type="nucleotide sequence ID" value="NZ_JBHULF010000006.1"/>
</dbReference>
<dbReference type="Gene3D" id="1.10.287.470">
    <property type="entry name" value="Helix hairpin bin"/>
    <property type="match status" value="1"/>
</dbReference>
<evidence type="ECO:0000259" key="5">
    <source>
        <dbReference type="Pfam" id="PF25973"/>
    </source>
</evidence>
<evidence type="ECO:0000259" key="4">
    <source>
        <dbReference type="Pfam" id="PF25954"/>
    </source>
</evidence>
<feature type="signal peptide" evidence="3">
    <location>
        <begin position="1"/>
        <end position="20"/>
    </location>
</feature>
<feature type="domain" description="CzcB-like barrel-sandwich hybrid" evidence="5">
    <location>
        <begin position="63"/>
        <end position="193"/>
    </location>
</feature>
<organism evidence="6 7">
    <name type="scientific">Flavihumibacter stibioxidans</name>
    <dbReference type="NCBI Taxonomy" id="1834163"/>
    <lineage>
        <taxon>Bacteria</taxon>
        <taxon>Pseudomonadati</taxon>
        <taxon>Bacteroidota</taxon>
        <taxon>Chitinophagia</taxon>
        <taxon>Chitinophagales</taxon>
        <taxon>Chitinophagaceae</taxon>
        <taxon>Flavihumibacter</taxon>
    </lineage>
</organism>
<sequence length="365" mass="38788">MIQRLTAAGLVIAMASVFTACSSDEHKTADTTMVQPVSVTVSSPSVDTKQDISVSGKVESVHTAYISTRLMGIITRLDVKPGDRVRKGQVLATISSQDIQAKRAQAEAMIAEAEANLQNATRDLDRFTVLYKQQSASAKELDNVTLQYNSARARVQAAQQMKNEVNAMMGYATLTAPFSGTVTQKNAEAGTMANPGMPILAIEQGGVMQVSAAVPESEINRVVKGNPAEIEIKSTGKKISGKVVEINPSSQFTGGQYMVKVSIPNADQAGVYSGMYVNVLLPLKGAAADTAETGAILVPSSSLVVKDQLYGLYTISNNNTALLRMVRIGKTVGDRVEIVSGLGRNEKYVISAEGKLYNGVPVKVK</sequence>
<dbReference type="InterPro" id="IPR006143">
    <property type="entry name" value="RND_pump_MFP"/>
</dbReference>
<dbReference type="Pfam" id="PF25954">
    <property type="entry name" value="Beta-barrel_RND_2"/>
    <property type="match status" value="1"/>
</dbReference>
<reference evidence="6 7" key="1">
    <citation type="submission" date="2016-07" db="EMBL/GenBank/DDBJ databases">
        <title>Genome analysis of Flavihumibacter stibioxidans YS-17.</title>
        <authorList>
            <person name="Shi K."/>
            <person name="Han Y."/>
            <person name="Wang G."/>
        </authorList>
    </citation>
    <scope>NUCLEOTIDE SEQUENCE [LARGE SCALE GENOMIC DNA]</scope>
    <source>
        <strain evidence="6 7">YS-17</strain>
    </source>
</reference>
<dbReference type="Pfam" id="PF25973">
    <property type="entry name" value="BSH_CzcB"/>
    <property type="match status" value="1"/>
</dbReference>
<dbReference type="EMBL" id="MBUA01000027">
    <property type="protein sequence ID" value="MBC6492099.1"/>
    <property type="molecule type" value="Genomic_DNA"/>
</dbReference>
<keyword evidence="3" id="KW-0732">Signal</keyword>
<feature type="coiled-coil region" evidence="2">
    <location>
        <begin position="96"/>
        <end position="168"/>
    </location>
</feature>
<feature type="chain" id="PRO_5046461911" evidence="3">
    <location>
        <begin position="21"/>
        <end position="365"/>
    </location>
</feature>
<comment type="caution">
    <text evidence="6">The sequence shown here is derived from an EMBL/GenBank/DDBJ whole genome shotgun (WGS) entry which is preliminary data.</text>
</comment>
<feature type="domain" description="CusB-like beta-barrel" evidence="4">
    <location>
        <begin position="210"/>
        <end position="280"/>
    </location>
</feature>
<dbReference type="PANTHER" id="PTHR30469">
    <property type="entry name" value="MULTIDRUG RESISTANCE PROTEIN MDTA"/>
    <property type="match status" value="1"/>
</dbReference>
<evidence type="ECO:0000313" key="6">
    <source>
        <dbReference type="EMBL" id="MBC6492099.1"/>
    </source>
</evidence>
<dbReference type="PANTHER" id="PTHR30469:SF38">
    <property type="entry name" value="HLYD FAMILY SECRETION PROTEIN"/>
    <property type="match status" value="1"/>
</dbReference>
<dbReference type="InterPro" id="IPR058647">
    <property type="entry name" value="BSH_CzcB-like"/>
</dbReference>
<accession>A0ABR7MC67</accession>
<dbReference type="NCBIfam" id="TIGR01730">
    <property type="entry name" value="RND_mfp"/>
    <property type="match status" value="1"/>
</dbReference>
<evidence type="ECO:0000256" key="3">
    <source>
        <dbReference type="SAM" id="SignalP"/>
    </source>
</evidence>
<gene>
    <name evidence="6" type="ORF">BC349_13645</name>
</gene>
<dbReference type="InterPro" id="IPR058792">
    <property type="entry name" value="Beta-barrel_RND_2"/>
</dbReference>
<protein>
    <submittedName>
        <fullName evidence="6">Efflux transporter periplasmic adaptor subunit</fullName>
    </submittedName>
</protein>
<dbReference type="Gene3D" id="2.40.50.100">
    <property type="match status" value="1"/>
</dbReference>
<dbReference type="Proteomes" id="UP000765802">
    <property type="component" value="Unassembled WGS sequence"/>
</dbReference>
<dbReference type="Gene3D" id="2.40.30.170">
    <property type="match status" value="1"/>
</dbReference>
<proteinExistence type="inferred from homology"/>
<evidence type="ECO:0000256" key="2">
    <source>
        <dbReference type="SAM" id="Coils"/>
    </source>
</evidence>
<dbReference type="PROSITE" id="PS51257">
    <property type="entry name" value="PROKAR_LIPOPROTEIN"/>
    <property type="match status" value="1"/>
</dbReference>
<comment type="similarity">
    <text evidence="1">Belongs to the membrane fusion protein (MFP) (TC 8.A.1) family.</text>
</comment>
<keyword evidence="2" id="KW-0175">Coiled coil</keyword>
<dbReference type="SUPFAM" id="SSF111369">
    <property type="entry name" value="HlyD-like secretion proteins"/>
    <property type="match status" value="1"/>
</dbReference>
<dbReference type="Gene3D" id="2.40.420.20">
    <property type="match status" value="1"/>
</dbReference>
<evidence type="ECO:0000313" key="7">
    <source>
        <dbReference type="Proteomes" id="UP000765802"/>
    </source>
</evidence>
<evidence type="ECO:0000256" key="1">
    <source>
        <dbReference type="ARBA" id="ARBA00009477"/>
    </source>
</evidence>